<dbReference type="GO" id="GO:0031418">
    <property type="term" value="F:L-ascorbic acid binding"/>
    <property type="evidence" value="ECO:0007669"/>
    <property type="project" value="InterPro"/>
</dbReference>
<evidence type="ECO:0000256" key="5">
    <source>
        <dbReference type="ARBA" id="ARBA00022723"/>
    </source>
</evidence>
<feature type="region of interest" description="Disordered" evidence="11">
    <location>
        <begin position="1"/>
        <end position="21"/>
    </location>
</feature>
<evidence type="ECO:0000256" key="4">
    <source>
        <dbReference type="ARBA" id="ARBA00022692"/>
    </source>
</evidence>
<evidence type="ECO:0000313" key="15">
    <source>
        <dbReference type="EMBL" id="KOO32930.1"/>
    </source>
</evidence>
<comment type="caution">
    <text evidence="15">The sequence shown here is derived from an EMBL/GenBank/DDBJ whole genome shotgun (WGS) entry which is preliminary data.</text>
</comment>
<keyword evidence="9" id="KW-0408">Iron</keyword>
<evidence type="ECO:0000256" key="8">
    <source>
        <dbReference type="ARBA" id="ARBA00023002"/>
    </source>
</evidence>
<evidence type="ECO:0000256" key="6">
    <source>
        <dbReference type="ARBA" id="ARBA00022964"/>
    </source>
</evidence>
<keyword evidence="5" id="KW-0479">Metal-binding</keyword>
<feature type="region of interest" description="Disordered" evidence="11">
    <location>
        <begin position="418"/>
        <end position="451"/>
    </location>
</feature>
<dbReference type="InterPro" id="IPR045054">
    <property type="entry name" value="P4HA-like"/>
</dbReference>
<keyword evidence="10 12" id="KW-0472">Membrane</keyword>
<keyword evidence="7 12" id="KW-1133">Transmembrane helix</keyword>
<organism evidence="15 16">
    <name type="scientific">Chrysochromulina tobinii</name>
    <dbReference type="NCBI Taxonomy" id="1460289"/>
    <lineage>
        <taxon>Eukaryota</taxon>
        <taxon>Haptista</taxon>
        <taxon>Haptophyta</taxon>
        <taxon>Prymnesiophyceae</taxon>
        <taxon>Prymnesiales</taxon>
        <taxon>Chrysochromulinaceae</taxon>
        <taxon>Chrysochromulina</taxon>
    </lineage>
</organism>
<reference evidence="16" key="1">
    <citation type="journal article" date="2015" name="PLoS Genet.">
        <title>Genome Sequence and Transcriptome Analyses of Chrysochromulina tobin: Metabolic Tools for Enhanced Algal Fitness in the Prominent Order Prymnesiales (Haptophyceae).</title>
        <authorList>
            <person name="Hovde B.T."/>
            <person name="Deodato C.R."/>
            <person name="Hunsperger H.M."/>
            <person name="Ryken S.A."/>
            <person name="Yost W."/>
            <person name="Jha R.K."/>
            <person name="Patterson J."/>
            <person name="Monnat R.J. Jr."/>
            <person name="Barlow S.B."/>
            <person name="Starkenburg S.R."/>
            <person name="Cattolico R.A."/>
        </authorList>
    </citation>
    <scope>NUCLEOTIDE SEQUENCE</scope>
    <source>
        <strain evidence="16">CCMP291</strain>
    </source>
</reference>
<keyword evidence="16" id="KW-1185">Reference proteome</keyword>
<evidence type="ECO:0000256" key="7">
    <source>
        <dbReference type="ARBA" id="ARBA00022989"/>
    </source>
</evidence>
<evidence type="ECO:0000256" key="11">
    <source>
        <dbReference type="SAM" id="MobiDB-lite"/>
    </source>
</evidence>
<dbReference type="PANTHER" id="PTHR10869">
    <property type="entry name" value="PROLYL 4-HYDROXYLASE ALPHA SUBUNIT"/>
    <property type="match status" value="1"/>
</dbReference>
<evidence type="ECO:0000256" key="9">
    <source>
        <dbReference type="ARBA" id="ARBA00023004"/>
    </source>
</evidence>
<keyword evidence="4 12" id="KW-0812">Transmembrane</keyword>
<feature type="domain" description="Fe2OG dioxygenase" evidence="13">
    <location>
        <begin position="303"/>
        <end position="408"/>
    </location>
</feature>
<dbReference type="AlphaFoldDB" id="A0A0M0K285"/>
<evidence type="ECO:0000256" key="1">
    <source>
        <dbReference type="ARBA" id="ARBA00001961"/>
    </source>
</evidence>
<dbReference type="PROSITE" id="PS51670">
    <property type="entry name" value="SHKT"/>
    <property type="match status" value="1"/>
</dbReference>
<evidence type="ECO:0000256" key="12">
    <source>
        <dbReference type="SAM" id="Phobius"/>
    </source>
</evidence>
<dbReference type="Pfam" id="PF13640">
    <property type="entry name" value="2OG-FeII_Oxy_3"/>
    <property type="match status" value="1"/>
</dbReference>
<dbReference type="Pfam" id="PF01549">
    <property type="entry name" value="ShK"/>
    <property type="match status" value="1"/>
</dbReference>
<dbReference type="OrthoDB" id="10259408at2759"/>
<evidence type="ECO:0000313" key="16">
    <source>
        <dbReference type="Proteomes" id="UP000037460"/>
    </source>
</evidence>
<evidence type="ECO:0000256" key="10">
    <source>
        <dbReference type="ARBA" id="ARBA00023136"/>
    </source>
</evidence>
<feature type="compositionally biased region" description="Basic and acidic residues" evidence="11">
    <location>
        <begin position="441"/>
        <end position="451"/>
    </location>
</feature>
<comment type="cofactor">
    <cofactor evidence="1">
        <name>L-ascorbate</name>
        <dbReference type="ChEBI" id="CHEBI:38290"/>
    </cofactor>
</comment>
<gene>
    <name evidence="15" type="ORF">Ctob_008404</name>
</gene>
<evidence type="ECO:0000259" key="14">
    <source>
        <dbReference type="PROSITE" id="PS51670"/>
    </source>
</evidence>
<dbReference type="Proteomes" id="UP000037460">
    <property type="component" value="Unassembled WGS sequence"/>
</dbReference>
<dbReference type="GO" id="GO:0005783">
    <property type="term" value="C:endoplasmic reticulum"/>
    <property type="evidence" value="ECO:0007669"/>
    <property type="project" value="TreeGrafter"/>
</dbReference>
<dbReference type="SMART" id="SM00702">
    <property type="entry name" value="P4Hc"/>
    <property type="match status" value="1"/>
</dbReference>
<evidence type="ECO:0000259" key="13">
    <source>
        <dbReference type="PROSITE" id="PS51471"/>
    </source>
</evidence>
<evidence type="ECO:0000256" key="2">
    <source>
        <dbReference type="ARBA" id="ARBA00004167"/>
    </source>
</evidence>
<dbReference type="GO" id="GO:0004656">
    <property type="term" value="F:procollagen-proline 4-dioxygenase activity"/>
    <property type="evidence" value="ECO:0007669"/>
    <property type="project" value="TreeGrafter"/>
</dbReference>
<dbReference type="GO" id="GO:0016020">
    <property type="term" value="C:membrane"/>
    <property type="evidence" value="ECO:0007669"/>
    <property type="project" value="UniProtKB-SubCell"/>
</dbReference>
<name>A0A0M0K285_9EUKA</name>
<evidence type="ECO:0008006" key="17">
    <source>
        <dbReference type="Google" id="ProtNLM"/>
    </source>
</evidence>
<comment type="subcellular location">
    <subcellularLocation>
        <location evidence="3">Endomembrane system</location>
    </subcellularLocation>
    <subcellularLocation>
        <location evidence="2">Membrane</location>
        <topology evidence="2">Single-pass membrane protein</topology>
    </subcellularLocation>
</comment>
<sequence>MGKNNAKPPLKSKKVPSQGSQSAGTIVNSALIAAVIAIVAACAFYYSDALGQRKTVESMIKPFAQKLESKLNDLGVDMGRSMTAEELLQEGRAHESLKRPQCRDAPGCGKSVTADSCAADEALALRCCSSCHKLTCVDTHTDCPTWAYEMKCIDNAEFMKANCCSSCSPDPDDPCSIDPSERPDVHTGDITKIFERAMREFPQYPATVHSTDPWVVQFDNLLDDEECAGIIEAVGGKRGEYIRPSTTAKPVRQANGQVVLTDVPDQIRTSHNAWCQHRSCFKHPVHERVIKRIMSIVGLPENNAEHMQLLKYGPGEYYRLHHDWIPEQLDARCGPRAFTFFLYLSDVEEGGGTNFPYLNITVMPKKGSAVLWPHGLDSDPRTKDHRTHHEAMPVIKGMKWGANYWIHVSDFKTAMATGCDGRQGQPRRSRMLTQQGAQARLQEDAAQRAGR</sequence>
<dbReference type="PANTHER" id="PTHR10869:SF246">
    <property type="entry name" value="TRANSMEMBRANE PROLYL 4-HYDROXYLASE"/>
    <property type="match status" value="1"/>
</dbReference>
<dbReference type="InterPro" id="IPR044862">
    <property type="entry name" value="Pro_4_hyd_alph_FE2OG_OXY"/>
</dbReference>
<evidence type="ECO:0000256" key="3">
    <source>
        <dbReference type="ARBA" id="ARBA00004308"/>
    </source>
</evidence>
<dbReference type="InterPro" id="IPR003582">
    <property type="entry name" value="ShKT_dom"/>
</dbReference>
<feature type="transmembrane region" description="Helical" evidence="12">
    <location>
        <begin position="21"/>
        <end position="46"/>
    </location>
</feature>
<accession>A0A0M0K285</accession>
<dbReference type="EMBL" id="JWZX01001646">
    <property type="protein sequence ID" value="KOO32930.1"/>
    <property type="molecule type" value="Genomic_DNA"/>
</dbReference>
<keyword evidence="8" id="KW-0560">Oxidoreductase</keyword>
<dbReference type="GO" id="GO:0005506">
    <property type="term" value="F:iron ion binding"/>
    <property type="evidence" value="ECO:0007669"/>
    <property type="project" value="InterPro"/>
</dbReference>
<dbReference type="Gene3D" id="2.60.120.620">
    <property type="entry name" value="q2cbj1_9rhob like domain"/>
    <property type="match status" value="1"/>
</dbReference>
<dbReference type="InterPro" id="IPR005123">
    <property type="entry name" value="Oxoglu/Fe-dep_dioxygenase_dom"/>
</dbReference>
<dbReference type="InterPro" id="IPR006620">
    <property type="entry name" value="Pro_4_hyd_alph"/>
</dbReference>
<proteinExistence type="predicted"/>
<protein>
    <recommendedName>
        <fullName evidence="17">Fe2OG dioxygenase domain-containing protein</fullName>
    </recommendedName>
</protein>
<dbReference type="PROSITE" id="PS51471">
    <property type="entry name" value="FE2OG_OXY"/>
    <property type="match status" value="1"/>
</dbReference>
<keyword evidence="6" id="KW-0223">Dioxygenase</keyword>
<feature type="domain" description="ShKT" evidence="14">
    <location>
        <begin position="136"/>
        <end position="175"/>
    </location>
</feature>